<sequence>MVIYRDGEQLSASYITQNDDDGEIKLQGTIQLDNASFILQNENNNIIFRGTIKPDTKEGDLLDGTFTNVEKSHFSLVHTHAIGNTYEKRYSIPGTNTEDIEEFAKKIKEYIIENNKQGFAELIDYPINIKTNDKKIAINSAEEFEKKYDDIINSDFNLALSKAYTKYLNSNPTGIMLANGKIWINYMNDKEGLRIFAINN</sequence>
<evidence type="ECO:0000313" key="1">
    <source>
        <dbReference type="EMBL" id="GLB31453.1"/>
    </source>
</evidence>
<dbReference type="EMBL" id="BRPJ01000073">
    <property type="protein sequence ID" value="GLB31453.1"/>
    <property type="molecule type" value="Genomic_DNA"/>
</dbReference>
<organism evidence="1 2">
    <name type="scientific">Lacrimispora amygdalina</name>
    <dbReference type="NCBI Taxonomy" id="253257"/>
    <lineage>
        <taxon>Bacteria</taxon>
        <taxon>Bacillati</taxon>
        <taxon>Bacillota</taxon>
        <taxon>Clostridia</taxon>
        <taxon>Lachnospirales</taxon>
        <taxon>Lachnospiraceae</taxon>
        <taxon>Lacrimispora</taxon>
    </lineage>
</organism>
<accession>A0ABQ5M946</accession>
<gene>
    <name evidence="1" type="ORF">LAD12857_33760</name>
</gene>
<proteinExistence type="predicted"/>
<comment type="caution">
    <text evidence="1">The sequence shown here is derived from an EMBL/GenBank/DDBJ whole genome shotgun (WGS) entry which is preliminary data.</text>
</comment>
<keyword evidence="2" id="KW-1185">Reference proteome</keyword>
<name>A0ABQ5M946_9FIRM</name>
<protein>
    <submittedName>
        <fullName evidence="1">Uncharacterized protein</fullName>
    </submittedName>
</protein>
<dbReference type="Proteomes" id="UP001419084">
    <property type="component" value="Unassembled WGS sequence"/>
</dbReference>
<dbReference type="RefSeq" id="WP_346065767.1">
    <property type="nucleotide sequence ID" value="NZ_BRPJ01000073.1"/>
</dbReference>
<evidence type="ECO:0000313" key="2">
    <source>
        <dbReference type="Proteomes" id="UP001419084"/>
    </source>
</evidence>
<reference evidence="1 2" key="1">
    <citation type="journal article" date="2024" name="Int. J. Syst. Evol. Microbiol.">
        <title>Lacrimispora brassicae sp. nov. isolated from fermented cabbage, and proposal of Clostridium indicum Gundawar et al. 2019 and Clostridium methoxybenzovorans Mechichi et al. 1999 as heterotypic synonyms of Lacrimispora amygdalina (Parshina et al. 2003) Haas and Blanchard 2020 and Lacrimispora indolis (McClung and McCoy 1957) Haas and Blanchard 2020, respectively.</title>
        <authorList>
            <person name="Kobayashi H."/>
            <person name="Tanizawa Y."/>
            <person name="Sakamoto M."/>
            <person name="Ohkuma M."/>
            <person name="Tohno M."/>
        </authorList>
    </citation>
    <scope>NUCLEOTIDE SEQUENCE [LARGE SCALE GENOMIC DNA]</scope>
    <source>
        <strain evidence="1 2">DSM 12857</strain>
    </source>
</reference>